<evidence type="ECO:0000313" key="3">
    <source>
        <dbReference type="EMBL" id="POY76039.1"/>
    </source>
</evidence>
<feature type="compositionally biased region" description="Low complexity" evidence="1">
    <location>
        <begin position="205"/>
        <end position="224"/>
    </location>
</feature>
<dbReference type="AlphaFoldDB" id="A0A2S5BGY7"/>
<keyword evidence="2" id="KW-0732">Signal</keyword>
<dbReference type="EMBL" id="PJQD01000008">
    <property type="protein sequence ID" value="POY76039.1"/>
    <property type="molecule type" value="Genomic_DNA"/>
</dbReference>
<proteinExistence type="predicted"/>
<keyword evidence="4" id="KW-1185">Reference proteome</keyword>
<organism evidence="3 4">
    <name type="scientific">Rhodotorula taiwanensis</name>
    <dbReference type="NCBI Taxonomy" id="741276"/>
    <lineage>
        <taxon>Eukaryota</taxon>
        <taxon>Fungi</taxon>
        <taxon>Dikarya</taxon>
        <taxon>Basidiomycota</taxon>
        <taxon>Pucciniomycotina</taxon>
        <taxon>Microbotryomycetes</taxon>
        <taxon>Sporidiobolales</taxon>
        <taxon>Sporidiobolaceae</taxon>
        <taxon>Rhodotorula</taxon>
    </lineage>
</organism>
<accession>A0A2S5BGY7</accession>
<feature type="compositionally biased region" description="Polar residues" evidence="1">
    <location>
        <begin position="192"/>
        <end position="204"/>
    </location>
</feature>
<feature type="region of interest" description="Disordered" evidence="1">
    <location>
        <begin position="23"/>
        <end position="87"/>
    </location>
</feature>
<feature type="signal peptide" evidence="2">
    <location>
        <begin position="1"/>
        <end position="16"/>
    </location>
</feature>
<feature type="chain" id="PRO_5015696817" evidence="2">
    <location>
        <begin position="17"/>
        <end position="265"/>
    </location>
</feature>
<protein>
    <submittedName>
        <fullName evidence="3">Uncharacterized protein</fullName>
    </submittedName>
</protein>
<sequence length="265" mass="24644">MLRFACIALLAVSTIAAPLPQAGDADVAPQDPASAASAGEPTIAFDPSSFSSGPDFGSGAPDGGSNDGTASTPALGGDLTSSAGNSTSLPDVSADTFGGINDLLSGLTGLQSNAGTKGSDDAGTAAELASLTGSAPSSDPTQAVETDAVAELTAGPNLEGATSAIGLLAAAVTDSSTAASPSAVASESAISTDSTTAEPASATLTPSAAGAGNATTSTTTDAVTATAAADPSSLTFDLNGFLAGASFDPAATAPAAAVAAAASTA</sequence>
<name>A0A2S5BGY7_9BASI</name>
<dbReference type="Proteomes" id="UP000237144">
    <property type="component" value="Unassembled WGS sequence"/>
</dbReference>
<evidence type="ECO:0000256" key="2">
    <source>
        <dbReference type="SAM" id="SignalP"/>
    </source>
</evidence>
<comment type="caution">
    <text evidence="3">The sequence shown here is derived from an EMBL/GenBank/DDBJ whole genome shotgun (WGS) entry which is preliminary data.</text>
</comment>
<gene>
    <name evidence="3" type="ORF">BMF94_0762</name>
</gene>
<evidence type="ECO:0000313" key="4">
    <source>
        <dbReference type="Proteomes" id="UP000237144"/>
    </source>
</evidence>
<reference evidence="3 4" key="1">
    <citation type="journal article" date="2018" name="Front. Microbiol.">
        <title>Prospects for Fungal Bioremediation of Acidic Radioactive Waste Sites: Characterization and Genome Sequence of Rhodotorula taiwanensis MD1149.</title>
        <authorList>
            <person name="Tkavc R."/>
            <person name="Matrosova V.Y."/>
            <person name="Grichenko O.E."/>
            <person name="Gostincar C."/>
            <person name="Volpe R.P."/>
            <person name="Klimenkova P."/>
            <person name="Gaidamakova E.K."/>
            <person name="Zhou C.E."/>
            <person name="Stewart B.J."/>
            <person name="Lyman M.G."/>
            <person name="Malfatti S.A."/>
            <person name="Rubinfeld B."/>
            <person name="Courtot M."/>
            <person name="Singh J."/>
            <person name="Dalgard C.L."/>
            <person name="Hamilton T."/>
            <person name="Frey K.G."/>
            <person name="Gunde-Cimerman N."/>
            <person name="Dugan L."/>
            <person name="Daly M.J."/>
        </authorList>
    </citation>
    <scope>NUCLEOTIDE SEQUENCE [LARGE SCALE GENOMIC DNA]</scope>
    <source>
        <strain evidence="3 4">MD1149</strain>
    </source>
</reference>
<evidence type="ECO:0000256" key="1">
    <source>
        <dbReference type="SAM" id="MobiDB-lite"/>
    </source>
</evidence>
<feature type="region of interest" description="Disordered" evidence="1">
    <location>
        <begin position="187"/>
        <end position="224"/>
    </location>
</feature>
<feature type="compositionally biased region" description="Low complexity" evidence="1">
    <location>
        <begin position="44"/>
        <end position="59"/>
    </location>
</feature>